<comment type="function">
    <text evidence="9">Catalyzes the phospholipid dependent N-acylation of the N-terminal cysteine of apolipoprotein, the last step in lipoprotein maturation.</text>
</comment>
<comment type="pathway">
    <text evidence="9">Protein modification; lipoprotein biosynthesis (N-acyl transfer).</text>
</comment>
<dbReference type="InterPro" id="IPR003010">
    <property type="entry name" value="C-N_Hydrolase"/>
</dbReference>
<dbReference type="InterPro" id="IPR036526">
    <property type="entry name" value="C-N_Hydrolase_sf"/>
</dbReference>
<dbReference type="InterPro" id="IPR004563">
    <property type="entry name" value="Apolipo_AcylTrfase"/>
</dbReference>
<evidence type="ECO:0000313" key="11">
    <source>
        <dbReference type="EMBL" id="QCU90771.1"/>
    </source>
</evidence>
<reference evidence="11 12" key="1">
    <citation type="submission" date="2019-05" db="EMBL/GenBank/DDBJ databases">
        <title>Thiomicrorhabdus sediminis sp. nov, a novel sulfur-oxidizing bacterium isolated from coastal sediment.</title>
        <authorList>
            <person name="Liu X."/>
        </authorList>
    </citation>
    <scope>NUCLEOTIDE SEQUENCE [LARGE SCALE GENOMIC DNA]</scope>
    <source>
        <strain evidence="11 12">G1</strain>
    </source>
</reference>
<dbReference type="EC" id="2.3.1.269" evidence="9"/>
<gene>
    <name evidence="9 11" type="primary">lnt</name>
    <name evidence="11" type="ORF">FE785_09095</name>
</gene>
<dbReference type="CDD" id="cd07571">
    <property type="entry name" value="ALP_N-acyl_transferase"/>
    <property type="match status" value="1"/>
</dbReference>
<dbReference type="Gene3D" id="3.60.110.10">
    <property type="entry name" value="Carbon-nitrogen hydrolase"/>
    <property type="match status" value="1"/>
</dbReference>
<feature type="transmembrane region" description="Helical" evidence="9">
    <location>
        <begin position="134"/>
        <end position="156"/>
    </location>
</feature>
<feature type="transmembrane region" description="Helical" evidence="9">
    <location>
        <begin position="487"/>
        <end position="508"/>
    </location>
</feature>
<comment type="similarity">
    <text evidence="2 9">Belongs to the CN hydrolase family. Apolipoprotein N-acyltransferase subfamily.</text>
</comment>
<evidence type="ECO:0000256" key="9">
    <source>
        <dbReference type="HAMAP-Rule" id="MF_01148"/>
    </source>
</evidence>
<dbReference type="Proteomes" id="UP000304864">
    <property type="component" value="Chromosome"/>
</dbReference>
<keyword evidence="5 9" id="KW-0812">Transmembrane</keyword>
<feature type="transmembrane region" description="Helical" evidence="9">
    <location>
        <begin position="176"/>
        <end position="197"/>
    </location>
</feature>
<evidence type="ECO:0000256" key="6">
    <source>
        <dbReference type="ARBA" id="ARBA00022989"/>
    </source>
</evidence>
<dbReference type="GO" id="GO:0005886">
    <property type="term" value="C:plasma membrane"/>
    <property type="evidence" value="ECO:0007669"/>
    <property type="project" value="UniProtKB-SubCell"/>
</dbReference>
<dbReference type="GO" id="GO:0042158">
    <property type="term" value="P:lipoprotein biosynthetic process"/>
    <property type="evidence" value="ECO:0007669"/>
    <property type="project" value="UniProtKB-UniRule"/>
</dbReference>
<evidence type="ECO:0000256" key="2">
    <source>
        <dbReference type="ARBA" id="ARBA00010065"/>
    </source>
</evidence>
<dbReference type="RefSeq" id="WP_138565445.1">
    <property type="nucleotide sequence ID" value="NZ_CP040602.1"/>
</dbReference>
<dbReference type="AlphaFoldDB" id="A0A4P9K798"/>
<sequence length="514" mass="58025">MTKVFKSIWRLIKFSFHPGKNELLALSLGVLAVFAFAPFAFAPVILVSIAGLFILWLKAEQPAQLAKTGLWFGLGMFGFGVSWLFSSMYFYSGVIMPLAALLTFGFVLFLSLSLALAGWLAGYFKNPQRPAANLIVLFPAVWVVAELFRATIFGGYPFLLSGTSHIDTWIDGYAPVFGVWGVSWVLAISAGLIVWFWQYKSWVFPSVVLSLLWTTGGLLKEVEWVEPIDKPLTVSLIQGNVAQDQKWRTDQFYPTLKTYTSLTKQNMDSDVIVWPETAIPAYYDVIERGALKSFIQDAKLLNTDILVGVIAGDKGSEDYYNALVNIHNPQDRYYKKHLVPFSEYFPFHDVFKFLSKLFDIPFATFSKGPQEQKPIKLGGQEVGLSICYEMAFGEELAQDLPRAKYFITVSNDAWFANTFEPAQQLQEVQMRALELGREIARATNTGHTAIVDVKGLIKAQIPAYETGVLRGQVQPYQGMTFYAQWKFLPVLFLLFVIFGFLTAKRYFLRGRISR</sequence>
<keyword evidence="12" id="KW-1185">Reference proteome</keyword>
<keyword evidence="11" id="KW-0449">Lipoprotein</keyword>
<comment type="catalytic activity">
    <reaction evidence="9">
        <text>N-terminal S-1,2-diacyl-sn-glyceryl-L-cysteinyl-[lipoprotein] + a glycerophospholipid = N-acyl-S-1,2-diacyl-sn-glyceryl-L-cysteinyl-[lipoprotein] + a 2-acyl-sn-glycero-3-phospholipid + H(+)</text>
        <dbReference type="Rhea" id="RHEA:48228"/>
        <dbReference type="Rhea" id="RHEA-COMP:14681"/>
        <dbReference type="Rhea" id="RHEA-COMP:14684"/>
        <dbReference type="ChEBI" id="CHEBI:15378"/>
        <dbReference type="ChEBI" id="CHEBI:136912"/>
        <dbReference type="ChEBI" id="CHEBI:140656"/>
        <dbReference type="ChEBI" id="CHEBI:140657"/>
        <dbReference type="ChEBI" id="CHEBI:140660"/>
        <dbReference type="EC" id="2.3.1.269"/>
    </reaction>
</comment>
<feature type="transmembrane region" description="Helical" evidence="9">
    <location>
        <begin position="98"/>
        <end position="122"/>
    </location>
</feature>
<evidence type="ECO:0000256" key="1">
    <source>
        <dbReference type="ARBA" id="ARBA00004651"/>
    </source>
</evidence>
<proteinExistence type="inferred from homology"/>
<dbReference type="UniPathway" id="UPA00666"/>
<dbReference type="GO" id="GO:0016410">
    <property type="term" value="F:N-acyltransferase activity"/>
    <property type="evidence" value="ECO:0007669"/>
    <property type="project" value="UniProtKB-UniRule"/>
</dbReference>
<evidence type="ECO:0000256" key="5">
    <source>
        <dbReference type="ARBA" id="ARBA00022692"/>
    </source>
</evidence>
<dbReference type="KEGG" id="thig:FE785_09095"/>
<evidence type="ECO:0000256" key="8">
    <source>
        <dbReference type="ARBA" id="ARBA00023315"/>
    </source>
</evidence>
<dbReference type="Pfam" id="PF00795">
    <property type="entry name" value="CN_hydrolase"/>
    <property type="match status" value="1"/>
</dbReference>
<dbReference type="Pfam" id="PF20154">
    <property type="entry name" value="LNT_N"/>
    <property type="match status" value="1"/>
</dbReference>
<dbReference type="EMBL" id="CP040602">
    <property type="protein sequence ID" value="QCU90771.1"/>
    <property type="molecule type" value="Genomic_DNA"/>
</dbReference>
<accession>A0A4P9K798</accession>
<comment type="subcellular location">
    <subcellularLocation>
        <location evidence="1 9">Cell membrane</location>
        <topology evidence="1 9">Multi-pass membrane protein</topology>
    </subcellularLocation>
</comment>
<dbReference type="SUPFAM" id="SSF56317">
    <property type="entry name" value="Carbon-nitrogen hydrolase"/>
    <property type="match status" value="1"/>
</dbReference>
<dbReference type="HAMAP" id="MF_01148">
    <property type="entry name" value="Lnt"/>
    <property type="match status" value="1"/>
</dbReference>
<name>A0A4P9K798_9GAMM</name>
<dbReference type="OrthoDB" id="9804277at2"/>
<evidence type="ECO:0000256" key="3">
    <source>
        <dbReference type="ARBA" id="ARBA00022475"/>
    </source>
</evidence>
<feature type="transmembrane region" description="Helical" evidence="9">
    <location>
        <begin position="69"/>
        <end position="92"/>
    </location>
</feature>
<evidence type="ECO:0000313" key="12">
    <source>
        <dbReference type="Proteomes" id="UP000304864"/>
    </source>
</evidence>
<dbReference type="PROSITE" id="PS50263">
    <property type="entry name" value="CN_HYDROLASE"/>
    <property type="match status" value="1"/>
</dbReference>
<dbReference type="InterPro" id="IPR045378">
    <property type="entry name" value="LNT_N"/>
</dbReference>
<evidence type="ECO:0000256" key="4">
    <source>
        <dbReference type="ARBA" id="ARBA00022679"/>
    </source>
</evidence>
<keyword evidence="3 9" id="KW-1003">Cell membrane</keyword>
<evidence type="ECO:0000259" key="10">
    <source>
        <dbReference type="PROSITE" id="PS50263"/>
    </source>
</evidence>
<keyword evidence="6 9" id="KW-1133">Transmembrane helix</keyword>
<feature type="domain" description="CN hydrolase" evidence="10">
    <location>
        <begin position="237"/>
        <end position="475"/>
    </location>
</feature>
<keyword evidence="4 9" id="KW-0808">Transferase</keyword>
<protein>
    <recommendedName>
        <fullName evidence="9">Apolipoprotein N-acyltransferase</fullName>
        <shortName evidence="9">ALP N-acyltransferase</shortName>
        <ecNumber evidence="9">2.3.1.269</ecNumber>
    </recommendedName>
</protein>
<evidence type="ECO:0000256" key="7">
    <source>
        <dbReference type="ARBA" id="ARBA00023136"/>
    </source>
</evidence>
<keyword evidence="7 9" id="KW-0472">Membrane</keyword>
<keyword evidence="8 9" id="KW-0012">Acyltransferase</keyword>
<feature type="transmembrane region" description="Helical" evidence="9">
    <location>
        <begin position="202"/>
        <end position="219"/>
    </location>
</feature>
<organism evidence="11 12">
    <name type="scientific">Thiomicrorhabdus sediminis</name>
    <dbReference type="NCBI Taxonomy" id="2580412"/>
    <lineage>
        <taxon>Bacteria</taxon>
        <taxon>Pseudomonadati</taxon>
        <taxon>Pseudomonadota</taxon>
        <taxon>Gammaproteobacteria</taxon>
        <taxon>Thiotrichales</taxon>
        <taxon>Piscirickettsiaceae</taxon>
        <taxon>Thiomicrorhabdus</taxon>
    </lineage>
</organism>
<feature type="transmembrane region" description="Helical" evidence="9">
    <location>
        <begin position="24"/>
        <end position="57"/>
    </location>
</feature>
<dbReference type="PANTHER" id="PTHR38686:SF1">
    <property type="entry name" value="APOLIPOPROTEIN N-ACYLTRANSFERASE"/>
    <property type="match status" value="1"/>
</dbReference>
<dbReference type="PANTHER" id="PTHR38686">
    <property type="entry name" value="APOLIPOPROTEIN N-ACYLTRANSFERASE"/>
    <property type="match status" value="1"/>
</dbReference>
<dbReference type="NCBIfam" id="TIGR00546">
    <property type="entry name" value="lnt"/>
    <property type="match status" value="1"/>
</dbReference>